<dbReference type="GO" id="GO:0016020">
    <property type="term" value="C:membrane"/>
    <property type="evidence" value="ECO:0007669"/>
    <property type="project" value="UniProtKB-SubCell"/>
</dbReference>
<evidence type="ECO:0000256" key="6">
    <source>
        <dbReference type="ARBA" id="ARBA00023180"/>
    </source>
</evidence>
<organism evidence="9 10">
    <name type="scientific">Brassicogethes aeneus</name>
    <name type="common">Rape pollen beetle</name>
    <name type="synonym">Meligethes aeneus</name>
    <dbReference type="NCBI Taxonomy" id="1431903"/>
    <lineage>
        <taxon>Eukaryota</taxon>
        <taxon>Metazoa</taxon>
        <taxon>Ecdysozoa</taxon>
        <taxon>Arthropoda</taxon>
        <taxon>Hexapoda</taxon>
        <taxon>Insecta</taxon>
        <taxon>Pterygota</taxon>
        <taxon>Neoptera</taxon>
        <taxon>Endopterygota</taxon>
        <taxon>Coleoptera</taxon>
        <taxon>Polyphaga</taxon>
        <taxon>Cucujiformia</taxon>
        <taxon>Nitidulidae</taxon>
        <taxon>Meligethinae</taxon>
        <taxon>Brassicogethes</taxon>
    </lineage>
</organism>
<evidence type="ECO:0000313" key="10">
    <source>
        <dbReference type="Proteomes" id="UP001154078"/>
    </source>
</evidence>
<sequence>MERSKAVVMTEEGKSEEFKFNKGVRPPGLLTLSATLFILVLSSVSNVNLTSHRTQLSKAITKRDLGSFADQLNTVARQLSDPIVCRKIDNIAYMVRKAVQTEMQKLVDIRNRMIFKITALEVLLVPLNKQANQSLSHLKTIQFFLDNQGWQIADKTGKQFTARIESYLEDLYNHVNEKLTKQIGKCRPLWDIFYLSRHYLCQQIIDPLVETTADKEQWATVVKKKGKHLDKTQRPEPVRGNAKETKELAVAKTNNKTWIFISGFATEENITSYLENHKIVETNGISFSCFFLILLFIIVTPVVIKLVEFYREDNNANVLTSISHRRNVDEVTWASPASQSPEGPLSGRGRDQQTSWVSPRRPSLPLIPTPSRQTNFTAFTAHSIQQIFFVLNKDRQF</sequence>
<dbReference type="OrthoDB" id="8188647at2759"/>
<comment type="subcellular location">
    <subcellularLocation>
        <location evidence="1">Membrane</location>
        <topology evidence="1">Multi-pass membrane protein</topology>
    </subcellularLocation>
</comment>
<keyword evidence="5 8" id="KW-0472">Membrane</keyword>
<evidence type="ECO:0000256" key="4">
    <source>
        <dbReference type="ARBA" id="ARBA00022989"/>
    </source>
</evidence>
<feature type="region of interest" description="Disordered" evidence="7">
    <location>
        <begin position="333"/>
        <end position="366"/>
    </location>
</feature>
<keyword evidence="4 8" id="KW-1133">Transmembrane helix</keyword>
<reference evidence="9" key="1">
    <citation type="submission" date="2021-12" db="EMBL/GenBank/DDBJ databases">
        <authorList>
            <person name="King R."/>
        </authorList>
    </citation>
    <scope>NUCLEOTIDE SEQUENCE</scope>
</reference>
<dbReference type="PANTHER" id="PTHR22730:SF1">
    <property type="entry name" value="PROMININ-LIKE PROTEIN"/>
    <property type="match status" value="1"/>
</dbReference>
<evidence type="ECO:0000256" key="7">
    <source>
        <dbReference type="SAM" id="MobiDB-lite"/>
    </source>
</evidence>
<dbReference type="InterPro" id="IPR008795">
    <property type="entry name" value="Prominin"/>
</dbReference>
<comment type="similarity">
    <text evidence="2">Belongs to the prominin family.</text>
</comment>
<keyword evidence="10" id="KW-1185">Reference proteome</keyword>
<keyword evidence="3 8" id="KW-0812">Transmembrane</keyword>
<evidence type="ECO:0000256" key="1">
    <source>
        <dbReference type="ARBA" id="ARBA00004141"/>
    </source>
</evidence>
<dbReference type="PANTHER" id="PTHR22730">
    <property type="entry name" value="PROMININ PROM PROTEIN"/>
    <property type="match status" value="1"/>
</dbReference>
<feature type="transmembrane region" description="Helical" evidence="8">
    <location>
        <begin position="285"/>
        <end position="304"/>
    </location>
</feature>
<keyword evidence="6" id="KW-0325">Glycoprotein</keyword>
<dbReference type="Pfam" id="PF05478">
    <property type="entry name" value="Prominin"/>
    <property type="match status" value="1"/>
</dbReference>
<proteinExistence type="inferred from homology"/>
<accession>A0A9P0B1Y6</accession>
<evidence type="ECO:0000256" key="3">
    <source>
        <dbReference type="ARBA" id="ARBA00022692"/>
    </source>
</evidence>
<name>A0A9P0B1Y6_BRAAE</name>
<dbReference type="EMBL" id="OV121134">
    <property type="protein sequence ID" value="CAH0552996.1"/>
    <property type="molecule type" value="Genomic_DNA"/>
</dbReference>
<evidence type="ECO:0000256" key="2">
    <source>
        <dbReference type="ARBA" id="ARBA00006058"/>
    </source>
</evidence>
<evidence type="ECO:0000256" key="5">
    <source>
        <dbReference type="ARBA" id="ARBA00023136"/>
    </source>
</evidence>
<dbReference type="Proteomes" id="UP001154078">
    <property type="component" value="Chromosome 3"/>
</dbReference>
<dbReference type="AlphaFoldDB" id="A0A9P0B1Y6"/>
<gene>
    <name evidence="9" type="ORF">MELIAE_LOCUS5105</name>
</gene>
<evidence type="ECO:0000256" key="8">
    <source>
        <dbReference type="SAM" id="Phobius"/>
    </source>
</evidence>
<evidence type="ECO:0000313" key="9">
    <source>
        <dbReference type="EMBL" id="CAH0552996.1"/>
    </source>
</evidence>
<protein>
    <submittedName>
        <fullName evidence="9">Uncharacterized protein</fullName>
    </submittedName>
</protein>